<evidence type="ECO:0000313" key="1">
    <source>
        <dbReference type="EnsemblPlants" id="TuG1812G0400001692.01.T01.cds268666"/>
    </source>
</evidence>
<sequence>SLVNSGFSYHMCFLKSYTLSFSTSITLKAVTFTNSVRNFK</sequence>
<reference evidence="1" key="3">
    <citation type="submission" date="2022-06" db="UniProtKB">
        <authorList>
            <consortium name="EnsemblPlants"/>
        </authorList>
    </citation>
    <scope>IDENTIFICATION</scope>
</reference>
<dbReference type="Gramene" id="TuG1812G0400001692.01.T01">
    <property type="protein sequence ID" value="TuG1812G0400001692.01.T01.cds268666"/>
    <property type="gene ID" value="TuG1812G0400001692.01"/>
</dbReference>
<organism evidence="1 2">
    <name type="scientific">Triticum urartu</name>
    <name type="common">Red wild einkorn</name>
    <name type="synonym">Crithodium urartu</name>
    <dbReference type="NCBI Taxonomy" id="4572"/>
    <lineage>
        <taxon>Eukaryota</taxon>
        <taxon>Viridiplantae</taxon>
        <taxon>Streptophyta</taxon>
        <taxon>Embryophyta</taxon>
        <taxon>Tracheophyta</taxon>
        <taxon>Spermatophyta</taxon>
        <taxon>Magnoliopsida</taxon>
        <taxon>Liliopsida</taxon>
        <taxon>Poales</taxon>
        <taxon>Poaceae</taxon>
        <taxon>BOP clade</taxon>
        <taxon>Pooideae</taxon>
        <taxon>Triticodae</taxon>
        <taxon>Triticeae</taxon>
        <taxon>Triticinae</taxon>
        <taxon>Triticum</taxon>
    </lineage>
</organism>
<reference evidence="1" key="2">
    <citation type="submission" date="2018-03" db="EMBL/GenBank/DDBJ databases">
        <title>The Triticum urartu genome reveals the dynamic nature of wheat genome evolution.</title>
        <authorList>
            <person name="Ling H."/>
            <person name="Ma B."/>
            <person name="Shi X."/>
            <person name="Liu H."/>
            <person name="Dong L."/>
            <person name="Sun H."/>
            <person name="Cao Y."/>
            <person name="Gao Q."/>
            <person name="Zheng S."/>
            <person name="Li Y."/>
            <person name="Yu Y."/>
            <person name="Du H."/>
            <person name="Qi M."/>
            <person name="Li Y."/>
            <person name="Yu H."/>
            <person name="Cui Y."/>
            <person name="Wang N."/>
            <person name="Chen C."/>
            <person name="Wu H."/>
            <person name="Zhao Y."/>
            <person name="Zhang J."/>
            <person name="Li Y."/>
            <person name="Zhou W."/>
            <person name="Zhang B."/>
            <person name="Hu W."/>
            <person name="Eijk M."/>
            <person name="Tang J."/>
            <person name="Witsenboer H."/>
            <person name="Zhao S."/>
            <person name="Li Z."/>
            <person name="Zhang A."/>
            <person name="Wang D."/>
            <person name="Liang C."/>
        </authorList>
    </citation>
    <scope>NUCLEOTIDE SEQUENCE [LARGE SCALE GENOMIC DNA]</scope>
    <source>
        <strain evidence="1">cv. G1812</strain>
    </source>
</reference>
<accession>A0A8R7U5H2</accession>
<dbReference type="AlphaFoldDB" id="A0A8R7U5H2"/>
<name>A0A8R7U5H2_TRIUA</name>
<protein>
    <submittedName>
        <fullName evidence="1">Uncharacterized protein</fullName>
    </submittedName>
</protein>
<dbReference type="Proteomes" id="UP000015106">
    <property type="component" value="Chromosome 4"/>
</dbReference>
<dbReference type="EnsemblPlants" id="TuG1812G0400001692.01.T01">
    <property type="protein sequence ID" value="TuG1812G0400001692.01.T01.cds268666"/>
    <property type="gene ID" value="TuG1812G0400001692.01"/>
</dbReference>
<reference evidence="2" key="1">
    <citation type="journal article" date="2013" name="Nature">
        <title>Draft genome of the wheat A-genome progenitor Triticum urartu.</title>
        <authorList>
            <person name="Ling H.Q."/>
            <person name="Zhao S."/>
            <person name="Liu D."/>
            <person name="Wang J."/>
            <person name="Sun H."/>
            <person name="Zhang C."/>
            <person name="Fan H."/>
            <person name="Li D."/>
            <person name="Dong L."/>
            <person name="Tao Y."/>
            <person name="Gao C."/>
            <person name="Wu H."/>
            <person name="Li Y."/>
            <person name="Cui Y."/>
            <person name="Guo X."/>
            <person name="Zheng S."/>
            <person name="Wang B."/>
            <person name="Yu K."/>
            <person name="Liang Q."/>
            <person name="Yang W."/>
            <person name="Lou X."/>
            <person name="Chen J."/>
            <person name="Feng M."/>
            <person name="Jian J."/>
            <person name="Zhang X."/>
            <person name="Luo G."/>
            <person name="Jiang Y."/>
            <person name="Liu J."/>
            <person name="Wang Z."/>
            <person name="Sha Y."/>
            <person name="Zhang B."/>
            <person name="Wu H."/>
            <person name="Tang D."/>
            <person name="Shen Q."/>
            <person name="Xue P."/>
            <person name="Zou S."/>
            <person name="Wang X."/>
            <person name="Liu X."/>
            <person name="Wang F."/>
            <person name="Yang Y."/>
            <person name="An X."/>
            <person name="Dong Z."/>
            <person name="Zhang K."/>
            <person name="Zhang X."/>
            <person name="Luo M.C."/>
            <person name="Dvorak J."/>
            <person name="Tong Y."/>
            <person name="Wang J."/>
            <person name="Yang H."/>
            <person name="Li Z."/>
            <person name="Wang D."/>
            <person name="Zhang A."/>
            <person name="Wang J."/>
        </authorList>
    </citation>
    <scope>NUCLEOTIDE SEQUENCE</scope>
    <source>
        <strain evidence="2">cv. G1812</strain>
    </source>
</reference>
<proteinExistence type="predicted"/>
<keyword evidence="2" id="KW-1185">Reference proteome</keyword>
<evidence type="ECO:0000313" key="2">
    <source>
        <dbReference type="Proteomes" id="UP000015106"/>
    </source>
</evidence>